<keyword evidence="5" id="KW-0328">Glycosyltransferase</keyword>
<keyword evidence="11" id="KW-0961">Cell wall biogenesis/degradation</keyword>
<evidence type="ECO:0000256" key="11">
    <source>
        <dbReference type="ARBA" id="ARBA00023316"/>
    </source>
</evidence>
<feature type="region of interest" description="Disordered" evidence="14">
    <location>
        <begin position="685"/>
        <end position="747"/>
    </location>
</feature>
<proteinExistence type="inferred from homology"/>
<keyword evidence="6" id="KW-0808">Transferase</keyword>
<keyword evidence="18" id="KW-1185">Reference proteome</keyword>
<dbReference type="SUPFAM" id="SSF56601">
    <property type="entry name" value="beta-lactamase/transpeptidase-like"/>
    <property type="match status" value="1"/>
</dbReference>
<keyword evidence="8" id="KW-0133">Cell shape</keyword>
<dbReference type="Pfam" id="PF00912">
    <property type="entry name" value="Transgly"/>
    <property type="match status" value="1"/>
</dbReference>
<accession>A0A2S6ISH3</accession>
<evidence type="ECO:0000256" key="10">
    <source>
        <dbReference type="ARBA" id="ARBA00023268"/>
    </source>
</evidence>
<name>A0A2S6ISH3_9ACTN</name>
<evidence type="ECO:0000256" key="1">
    <source>
        <dbReference type="ARBA" id="ARBA00007090"/>
    </source>
</evidence>
<evidence type="ECO:0000313" key="18">
    <source>
        <dbReference type="Proteomes" id="UP000239485"/>
    </source>
</evidence>
<dbReference type="FunFam" id="1.10.3810.10:FF:000001">
    <property type="entry name" value="Penicillin-binding protein 1A"/>
    <property type="match status" value="1"/>
</dbReference>
<reference evidence="17 18" key="1">
    <citation type="submission" date="2018-02" db="EMBL/GenBank/DDBJ databases">
        <title>Genomic Encyclopedia of Archaeal and Bacterial Type Strains, Phase II (KMG-II): from individual species to whole genera.</title>
        <authorList>
            <person name="Goeker M."/>
        </authorList>
    </citation>
    <scope>NUCLEOTIDE SEQUENCE [LARGE SCALE GENOMIC DNA]</scope>
    <source>
        <strain evidence="17 18">DSM 22857</strain>
    </source>
</reference>
<dbReference type="GO" id="GO:0008658">
    <property type="term" value="F:penicillin binding"/>
    <property type="evidence" value="ECO:0007669"/>
    <property type="project" value="InterPro"/>
</dbReference>
<comment type="caution">
    <text evidence="17">The sequence shown here is derived from an EMBL/GenBank/DDBJ whole genome shotgun (WGS) entry which is preliminary data.</text>
</comment>
<comment type="catalytic activity">
    <reaction evidence="12">
        <text>Preferential cleavage: (Ac)2-L-Lys-D-Ala-|-D-Ala. Also transpeptidation of peptidyl-alanyl moieties that are N-acyl substituents of D-alanine.</text>
        <dbReference type="EC" id="3.4.16.4"/>
    </reaction>
</comment>
<gene>
    <name evidence="17" type="ORF">CLV92_10417</name>
</gene>
<dbReference type="Gene3D" id="1.10.3810.10">
    <property type="entry name" value="Biosynthetic peptidoglycan transglycosylase-like"/>
    <property type="match status" value="1"/>
</dbReference>
<dbReference type="InterPro" id="IPR001264">
    <property type="entry name" value="Glyco_trans_51"/>
</dbReference>
<evidence type="ECO:0000256" key="5">
    <source>
        <dbReference type="ARBA" id="ARBA00022676"/>
    </source>
</evidence>
<evidence type="ECO:0000256" key="14">
    <source>
        <dbReference type="SAM" id="MobiDB-lite"/>
    </source>
</evidence>
<evidence type="ECO:0000256" key="12">
    <source>
        <dbReference type="ARBA" id="ARBA00034000"/>
    </source>
</evidence>
<organism evidence="17 18">
    <name type="scientific">Kineococcus xinjiangensis</name>
    <dbReference type="NCBI Taxonomy" id="512762"/>
    <lineage>
        <taxon>Bacteria</taxon>
        <taxon>Bacillati</taxon>
        <taxon>Actinomycetota</taxon>
        <taxon>Actinomycetes</taxon>
        <taxon>Kineosporiales</taxon>
        <taxon>Kineosporiaceae</taxon>
        <taxon>Kineococcus</taxon>
    </lineage>
</organism>
<comment type="catalytic activity">
    <reaction evidence="13">
        <text>[GlcNAc-(1-&gt;4)-Mur2Ac(oyl-L-Ala-gamma-D-Glu-L-Lys-D-Ala-D-Ala)](n)-di-trans,octa-cis-undecaprenyl diphosphate + beta-D-GlcNAc-(1-&gt;4)-Mur2Ac(oyl-L-Ala-gamma-D-Glu-L-Lys-D-Ala-D-Ala)-di-trans,octa-cis-undecaprenyl diphosphate = [GlcNAc-(1-&gt;4)-Mur2Ac(oyl-L-Ala-gamma-D-Glu-L-Lys-D-Ala-D-Ala)](n+1)-di-trans,octa-cis-undecaprenyl diphosphate + di-trans,octa-cis-undecaprenyl diphosphate + H(+)</text>
        <dbReference type="Rhea" id="RHEA:23708"/>
        <dbReference type="Rhea" id="RHEA-COMP:9602"/>
        <dbReference type="Rhea" id="RHEA-COMP:9603"/>
        <dbReference type="ChEBI" id="CHEBI:15378"/>
        <dbReference type="ChEBI" id="CHEBI:58405"/>
        <dbReference type="ChEBI" id="CHEBI:60033"/>
        <dbReference type="ChEBI" id="CHEBI:78435"/>
        <dbReference type="EC" id="2.4.99.28"/>
    </reaction>
</comment>
<dbReference type="InterPro" id="IPR023346">
    <property type="entry name" value="Lysozyme-like_dom_sf"/>
</dbReference>
<dbReference type="InterPro" id="IPR050396">
    <property type="entry name" value="Glycosyltr_51/Transpeptidase"/>
</dbReference>
<dbReference type="GO" id="GO:0006508">
    <property type="term" value="P:proteolysis"/>
    <property type="evidence" value="ECO:0007669"/>
    <property type="project" value="UniProtKB-KW"/>
</dbReference>
<evidence type="ECO:0000256" key="8">
    <source>
        <dbReference type="ARBA" id="ARBA00022960"/>
    </source>
</evidence>
<dbReference type="InterPro" id="IPR001460">
    <property type="entry name" value="PCN-bd_Tpept"/>
</dbReference>
<dbReference type="GO" id="GO:0071555">
    <property type="term" value="P:cell wall organization"/>
    <property type="evidence" value="ECO:0007669"/>
    <property type="project" value="UniProtKB-KW"/>
</dbReference>
<evidence type="ECO:0000256" key="6">
    <source>
        <dbReference type="ARBA" id="ARBA00022679"/>
    </source>
</evidence>
<dbReference type="GO" id="GO:0008360">
    <property type="term" value="P:regulation of cell shape"/>
    <property type="evidence" value="ECO:0007669"/>
    <property type="project" value="UniProtKB-KW"/>
</dbReference>
<evidence type="ECO:0000259" key="15">
    <source>
        <dbReference type="Pfam" id="PF00905"/>
    </source>
</evidence>
<evidence type="ECO:0000259" key="16">
    <source>
        <dbReference type="Pfam" id="PF00912"/>
    </source>
</evidence>
<evidence type="ECO:0000256" key="2">
    <source>
        <dbReference type="ARBA" id="ARBA00007739"/>
    </source>
</evidence>
<evidence type="ECO:0000256" key="9">
    <source>
        <dbReference type="ARBA" id="ARBA00022984"/>
    </source>
</evidence>
<keyword evidence="7" id="KW-0378">Hydrolase</keyword>
<keyword evidence="9" id="KW-0573">Peptidoglycan synthesis</keyword>
<dbReference type="AlphaFoldDB" id="A0A2S6ISH3"/>
<comment type="similarity">
    <text evidence="2">In the N-terminal section; belongs to the glycosyltransferase 51 family.</text>
</comment>
<dbReference type="SUPFAM" id="SSF53955">
    <property type="entry name" value="Lysozyme-like"/>
    <property type="match status" value="1"/>
</dbReference>
<comment type="similarity">
    <text evidence="1">In the C-terminal section; belongs to the transpeptidase family.</text>
</comment>
<evidence type="ECO:0000256" key="4">
    <source>
        <dbReference type="ARBA" id="ARBA00022670"/>
    </source>
</evidence>
<dbReference type="Proteomes" id="UP000239485">
    <property type="component" value="Unassembled WGS sequence"/>
</dbReference>
<keyword evidence="4" id="KW-0645">Protease</keyword>
<feature type="domain" description="Glycosyl transferase family 51" evidence="16">
    <location>
        <begin position="68"/>
        <end position="259"/>
    </location>
</feature>
<dbReference type="GO" id="GO:0009002">
    <property type="term" value="F:serine-type D-Ala-D-Ala carboxypeptidase activity"/>
    <property type="evidence" value="ECO:0007669"/>
    <property type="project" value="UniProtKB-EC"/>
</dbReference>
<dbReference type="GO" id="GO:0009252">
    <property type="term" value="P:peptidoglycan biosynthetic process"/>
    <property type="evidence" value="ECO:0007669"/>
    <property type="project" value="UniProtKB-KW"/>
</dbReference>
<feature type="compositionally biased region" description="Pro residues" evidence="14">
    <location>
        <begin position="686"/>
        <end position="705"/>
    </location>
</feature>
<evidence type="ECO:0000256" key="7">
    <source>
        <dbReference type="ARBA" id="ARBA00022801"/>
    </source>
</evidence>
<dbReference type="GO" id="GO:0008955">
    <property type="term" value="F:peptidoglycan glycosyltransferase activity"/>
    <property type="evidence" value="ECO:0007669"/>
    <property type="project" value="UniProtKB-EC"/>
</dbReference>
<dbReference type="PANTHER" id="PTHR32282:SF33">
    <property type="entry name" value="PEPTIDOGLYCAN GLYCOSYLTRANSFERASE"/>
    <property type="match status" value="1"/>
</dbReference>
<dbReference type="InterPro" id="IPR036950">
    <property type="entry name" value="PBP_transglycosylase"/>
</dbReference>
<evidence type="ECO:0000313" key="17">
    <source>
        <dbReference type="EMBL" id="PPK97202.1"/>
    </source>
</evidence>
<keyword evidence="10" id="KW-0511">Multifunctional enzyme</keyword>
<dbReference type="Gene3D" id="3.40.710.10">
    <property type="entry name" value="DD-peptidase/beta-lactamase superfamily"/>
    <property type="match status" value="1"/>
</dbReference>
<dbReference type="EMBL" id="PTJD01000004">
    <property type="protein sequence ID" value="PPK97202.1"/>
    <property type="molecule type" value="Genomic_DNA"/>
</dbReference>
<dbReference type="InterPro" id="IPR012338">
    <property type="entry name" value="Beta-lactam/transpept-like"/>
</dbReference>
<feature type="domain" description="Penicillin-binding protein transpeptidase" evidence="15">
    <location>
        <begin position="359"/>
        <end position="638"/>
    </location>
</feature>
<evidence type="ECO:0000256" key="3">
    <source>
        <dbReference type="ARBA" id="ARBA00022645"/>
    </source>
</evidence>
<dbReference type="RefSeq" id="WP_146099438.1">
    <property type="nucleotide sequence ID" value="NZ_PTJD01000004.1"/>
</dbReference>
<evidence type="ECO:0000256" key="13">
    <source>
        <dbReference type="ARBA" id="ARBA00049902"/>
    </source>
</evidence>
<protein>
    <submittedName>
        <fullName evidence="17">Membrane peptidoglycan carboxypeptidase</fullName>
    </submittedName>
</protein>
<feature type="compositionally biased region" description="Pro residues" evidence="14">
    <location>
        <begin position="729"/>
        <end position="747"/>
    </location>
</feature>
<dbReference type="PANTHER" id="PTHR32282">
    <property type="entry name" value="BINDING PROTEIN TRANSPEPTIDASE, PUTATIVE-RELATED"/>
    <property type="match status" value="1"/>
</dbReference>
<sequence length="747" mass="78065">MRLAGLRLLVAFAGISVVAGVLVAGLLVPPVAAAGLLTREGVDVFEALPAALSDERVPEPTSILYADGTLMARIYDQDRIVVPLEDIAPVMREAILAIEDARFYDHGPVDVRGIGRALVNNAAGSGTQGASTLTQQYVKNVLVQDAVARGDRASAEEAVASEGAEGYARKLREMKMAVGVEKRMSKDEILAGYLNIVFFANNVYGVEAASQFYFGKSARDLVLPEAALLAGMVQSPSQYDPLDDPAAARERRDVVLRRMAEVGFIDEAARDAATAAPVALDVQRSRRGCIGAGSAAYFCDYVTRILLRDPAFGATEEERRRTLRAGGLEVTTTLDPRVQQATADAVHRGVAPGQPVRAAASVVEPGTGRILAMAQNTTFSPDDSQPGVTVLNYNVDKAHGGGSGFQTGSAFKVFTLVEWLRSGRSLEDVIHATERGDDAFADFTACGRPMRGGRYTYGNAESGESGAMTVREATRLSVNTAYVQMEKQLDLCAIAGTAQDLGVTLAAPTVKVEGQPANTDLHVFPALTLGVNEVSPLSMAGAYAAFAADGTHCRPVAVSAVRDRDGRPLPVPDAGCTQALDPAVARAVTSALTDVVATGTGRAAALDRPVAGKTGTTNASTDVWFVGYTSQLSAAVWVGHAAGSRSLNGEAINGVVRERVYGGTLPAPIWRDAVGGASAALGLPVQPFPAPPPPEPALLPEPALPPESVQLPDPAEPALPPESVQLPDPAEPALPPESVQLPPPPSP</sequence>
<dbReference type="Pfam" id="PF00905">
    <property type="entry name" value="Transpeptidase"/>
    <property type="match status" value="1"/>
</dbReference>
<keyword evidence="3 17" id="KW-0121">Carboxypeptidase</keyword>
<dbReference type="OrthoDB" id="8865355at2"/>
<dbReference type="GO" id="GO:0030288">
    <property type="term" value="C:outer membrane-bounded periplasmic space"/>
    <property type="evidence" value="ECO:0007669"/>
    <property type="project" value="TreeGrafter"/>
</dbReference>